<feature type="non-terminal residue" evidence="3">
    <location>
        <position position="1"/>
    </location>
</feature>
<dbReference type="EMBL" id="JBBHLL010000501">
    <property type="protein sequence ID" value="KAK7801472.1"/>
    <property type="molecule type" value="Genomic_DNA"/>
</dbReference>
<feature type="region of interest" description="Disordered" evidence="1">
    <location>
        <begin position="1"/>
        <end position="51"/>
    </location>
</feature>
<feature type="compositionally biased region" description="Basic residues" evidence="1">
    <location>
        <begin position="81"/>
        <end position="90"/>
    </location>
</feature>
<gene>
    <name evidence="3" type="ORF">U0070_006635</name>
</gene>
<feature type="compositionally biased region" description="Basic and acidic residues" evidence="1">
    <location>
        <begin position="355"/>
        <end position="364"/>
    </location>
</feature>
<evidence type="ECO:0000313" key="4">
    <source>
        <dbReference type="Proteomes" id="UP001488838"/>
    </source>
</evidence>
<feature type="region of interest" description="Disordered" evidence="1">
    <location>
        <begin position="318"/>
        <end position="365"/>
    </location>
</feature>
<name>A0AAW0HH85_MYOGA</name>
<dbReference type="CDD" id="cd11657">
    <property type="entry name" value="TIN2_N"/>
    <property type="match status" value="1"/>
</dbReference>
<sequence>GGWGDRNPASKCEEEEKERRRGVGGGSIVSRPGVLTDVTDPRVASSGAGKLRAQAEVAHPLGRILNHRPGGGRQNFGALRKGSKSVRRRENRSSACGRGSLGGARGARRKGRPRAMAPPPGVGPASLRFAAAACWLVVRQRRVEHFPRVVEFLQSLRAAAPGLVCYRHHERLCIGLKAKVVVELILQEQPWVQVLNALDHHFPESGPESLNPATKRQDRKILEARENFCLHVKQLSKAEDLASSLPELKQDYGEPFLVAMEKLLFEYLCQLEKALPPVKAQELQDALSWLQSGCFVTSSVALRHYGVDMGWPFPESSASGSVNLTEPVEQSPRQQAKPALHSPLPKAKSGLHQPASREHPEHLAGSRFNLAPLGKRKFRSQWTSAKGCHKERPTVMLFPFRNVDLTAQNTSHRKSREEHGVDTAGSVGTKPVATGKSKTASQTAGKRAPEESLPDIPAAEQMENSVNCYMDPLKLSLSPARPKKPGDWVLDSDEEENNQRERKESLKNYQKTKFGTFIPMFCDYMPESCLFAPGKIANSRVL</sequence>
<comment type="caution">
    <text evidence="3">The sequence shown here is derived from an EMBL/GenBank/DDBJ whole genome shotgun (WGS) entry which is preliminary data.</text>
</comment>
<dbReference type="Proteomes" id="UP001488838">
    <property type="component" value="Unassembled WGS sequence"/>
</dbReference>
<organism evidence="3 4">
    <name type="scientific">Myodes glareolus</name>
    <name type="common">Bank vole</name>
    <name type="synonym">Clethrionomys glareolus</name>
    <dbReference type="NCBI Taxonomy" id="447135"/>
    <lineage>
        <taxon>Eukaryota</taxon>
        <taxon>Metazoa</taxon>
        <taxon>Chordata</taxon>
        <taxon>Craniata</taxon>
        <taxon>Vertebrata</taxon>
        <taxon>Euteleostomi</taxon>
        <taxon>Mammalia</taxon>
        <taxon>Eutheria</taxon>
        <taxon>Euarchontoglires</taxon>
        <taxon>Glires</taxon>
        <taxon>Rodentia</taxon>
        <taxon>Myomorpha</taxon>
        <taxon>Muroidea</taxon>
        <taxon>Cricetidae</taxon>
        <taxon>Arvicolinae</taxon>
        <taxon>Myodes</taxon>
    </lineage>
</organism>
<evidence type="ECO:0000313" key="3">
    <source>
        <dbReference type="EMBL" id="KAK7801472.1"/>
    </source>
</evidence>
<accession>A0AAW0HH85</accession>
<feature type="region of interest" description="Disordered" evidence="1">
    <location>
        <begin position="67"/>
        <end position="121"/>
    </location>
</feature>
<feature type="domain" description="TERF1-interacting nuclear factor 2 N-terminal" evidence="2">
    <location>
        <begin position="135"/>
        <end position="282"/>
    </location>
</feature>
<dbReference type="InterPro" id="IPR039098">
    <property type="entry name" value="TINF2"/>
</dbReference>
<dbReference type="InterPro" id="IPR029400">
    <property type="entry name" value="TINF2_N"/>
</dbReference>
<dbReference type="GO" id="GO:0042162">
    <property type="term" value="F:telomeric DNA binding"/>
    <property type="evidence" value="ECO:0007669"/>
    <property type="project" value="TreeGrafter"/>
</dbReference>
<dbReference type="PANTHER" id="PTHR15512:SF0">
    <property type="entry name" value="TERF1-INTERACTING NUCLEAR FACTOR 2"/>
    <property type="match status" value="1"/>
</dbReference>
<dbReference type="PANTHER" id="PTHR15512">
    <property type="entry name" value="TERF1-INTERACTING NUCLEAR FACTOR 2"/>
    <property type="match status" value="1"/>
</dbReference>
<dbReference type="Pfam" id="PF14973">
    <property type="entry name" value="TINF2_N"/>
    <property type="match status" value="1"/>
</dbReference>
<dbReference type="GO" id="GO:0070187">
    <property type="term" value="C:shelterin complex"/>
    <property type="evidence" value="ECO:0007669"/>
    <property type="project" value="InterPro"/>
</dbReference>
<feature type="region of interest" description="Disordered" evidence="1">
    <location>
        <begin position="408"/>
        <end position="456"/>
    </location>
</feature>
<keyword evidence="4" id="KW-1185">Reference proteome</keyword>
<evidence type="ECO:0000259" key="2">
    <source>
        <dbReference type="Pfam" id="PF14973"/>
    </source>
</evidence>
<reference evidence="3 4" key="1">
    <citation type="journal article" date="2023" name="bioRxiv">
        <title>Conserved and derived expression patterns and positive selection on dental genes reveal complex evolutionary context of ever-growing rodent molars.</title>
        <authorList>
            <person name="Calamari Z.T."/>
            <person name="Song A."/>
            <person name="Cohen E."/>
            <person name="Akter M."/>
            <person name="Roy R.D."/>
            <person name="Hallikas O."/>
            <person name="Christensen M.M."/>
            <person name="Li P."/>
            <person name="Marangoni P."/>
            <person name="Jernvall J."/>
            <person name="Klein O.D."/>
        </authorList>
    </citation>
    <scope>NUCLEOTIDE SEQUENCE [LARGE SCALE GENOMIC DNA]</scope>
    <source>
        <strain evidence="3">V071</strain>
    </source>
</reference>
<dbReference type="CDD" id="cd11741">
    <property type="entry name" value="TIN2_TBM"/>
    <property type="match status" value="1"/>
</dbReference>
<evidence type="ECO:0000256" key="1">
    <source>
        <dbReference type="SAM" id="MobiDB-lite"/>
    </source>
</evidence>
<feature type="compositionally biased region" description="Basic and acidic residues" evidence="1">
    <location>
        <begin position="11"/>
        <end position="21"/>
    </location>
</feature>
<feature type="region of interest" description="Disordered" evidence="1">
    <location>
        <begin position="475"/>
        <end position="507"/>
    </location>
</feature>
<dbReference type="GO" id="GO:0016233">
    <property type="term" value="P:telomere capping"/>
    <property type="evidence" value="ECO:0007669"/>
    <property type="project" value="InterPro"/>
</dbReference>
<dbReference type="AlphaFoldDB" id="A0AAW0HH85"/>
<proteinExistence type="predicted"/>
<dbReference type="GO" id="GO:1904356">
    <property type="term" value="P:regulation of telomere maintenance via telomere lengthening"/>
    <property type="evidence" value="ECO:0007669"/>
    <property type="project" value="TreeGrafter"/>
</dbReference>
<feature type="compositionally biased region" description="Basic and acidic residues" evidence="1">
    <location>
        <begin position="497"/>
        <end position="506"/>
    </location>
</feature>
<protein>
    <recommendedName>
        <fullName evidence="2">TERF1-interacting nuclear factor 2 N-terminal domain-containing protein</fullName>
    </recommendedName>
</protein>